<name>A0A8T8SGJ9_9BASI</name>
<reference evidence="1" key="2">
    <citation type="journal article" date="2019" name="IMA Fungus">
        <title>Genome sequencing and comparison of five Tilletia species to identify candidate genes for the detection of regulated species infecting wheat.</title>
        <authorList>
            <person name="Nguyen H.D.T."/>
            <person name="Sultana T."/>
            <person name="Kesanakurti P."/>
            <person name="Hambleton S."/>
        </authorList>
    </citation>
    <scope>NUCLEOTIDE SEQUENCE</scope>
    <source>
        <strain evidence="1">DAOMC 236416</strain>
    </source>
</reference>
<feature type="non-terminal residue" evidence="1">
    <location>
        <position position="1"/>
    </location>
</feature>
<gene>
    <name evidence="1" type="ORF">A4X13_0g8021</name>
</gene>
<reference evidence="1" key="1">
    <citation type="submission" date="2016-04" db="EMBL/GenBank/DDBJ databases">
        <authorList>
            <person name="Nguyen H.D."/>
            <person name="Samba Siva P."/>
            <person name="Cullis J."/>
            <person name="Levesque C.A."/>
            <person name="Hambleton S."/>
        </authorList>
    </citation>
    <scope>NUCLEOTIDE SEQUENCE</scope>
    <source>
        <strain evidence="1">DAOMC 236416</strain>
    </source>
</reference>
<evidence type="ECO:0000313" key="1">
    <source>
        <dbReference type="EMBL" id="KAE8239901.1"/>
    </source>
</evidence>
<dbReference type="AlphaFoldDB" id="A0A8T8SGJ9"/>
<accession>A0A8T8SGJ9</accession>
<evidence type="ECO:0000313" key="2">
    <source>
        <dbReference type="Proteomes" id="UP000077521"/>
    </source>
</evidence>
<dbReference type="EMBL" id="LWDF02001198">
    <property type="protein sequence ID" value="KAE8239901.1"/>
    <property type="molecule type" value="Genomic_DNA"/>
</dbReference>
<keyword evidence="2" id="KW-1185">Reference proteome</keyword>
<comment type="caution">
    <text evidence="1">The sequence shown here is derived from an EMBL/GenBank/DDBJ whole genome shotgun (WGS) entry which is preliminary data.</text>
</comment>
<proteinExistence type="predicted"/>
<sequence>PGPQVTTPQSGRDSQLPVTRLVPRIPYACETTQPFTSGTSRCAVRR</sequence>
<dbReference type="Proteomes" id="UP000077521">
    <property type="component" value="Unassembled WGS sequence"/>
</dbReference>
<organism evidence="1 2">
    <name type="scientific">Tilletia indica</name>
    <dbReference type="NCBI Taxonomy" id="43049"/>
    <lineage>
        <taxon>Eukaryota</taxon>
        <taxon>Fungi</taxon>
        <taxon>Dikarya</taxon>
        <taxon>Basidiomycota</taxon>
        <taxon>Ustilaginomycotina</taxon>
        <taxon>Exobasidiomycetes</taxon>
        <taxon>Tilletiales</taxon>
        <taxon>Tilletiaceae</taxon>
        <taxon>Tilletia</taxon>
    </lineage>
</organism>
<protein>
    <submittedName>
        <fullName evidence="1">Uncharacterized protein</fullName>
    </submittedName>
</protein>